<proteinExistence type="inferred from homology"/>
<evidence type="ECO:0000256" key="12">
    <source>
        <dbReference type="SAM" id="MobiDB-lite"/>
    </source>
</evidence>
<accession>L9KH54</accession>
<comment type="function">
    <text evidence="9">Part of the small subunit (SSU) processome, first precursor of the small eukaryotic ribosomal subunit. During the assembly of the SSU processome in the nucleolus, many ribosome biogenesis factors, an RNA chaperone and ribosomal proteins associate with the nascent pre-rRNA and work in concert to generate RNA folding, modifications, rearrangements and cleavage as well as targeted degradation of pre-ribosomal RNA by the RNA exosome. Involved in nucleolar processing of pre-18S ribosomal RNA.</text>
</comment>
<keyword evidence="5" id="KW-0677">Repeat</keyword>
<dbReference type="InterPro" id="IPR045161">
    <property type="entry name" value="Utp18"/>
</dbReference>
<dbReference type="GO" id="GO:0006364">
    <property type="term" value="P:rRNA processing"/>
    <property type="evidence" value="ECO:0007669"/>
    <property type="project" value="UniProtKB-KW"/>
</dbReference>
<dbReference type="AlphaFoldDB" id="L9KH54"/>
<comment type="subunit">
    <text evidence="8">Part of the small subunit (SSU) processome, composed of more than 70 proteins and the RNA chaperone small nucleolar RNA (snoRNA) U3.</text>
</comment>
<dbReference type="InterPro" id="IPR036322">
    <property type="entry name" value="WD40_repeat_dom_sf"/>
</dbReference>
<name>L9KH54_TUPCH</name>
<evidence type="ECO:0000256" key="10">
    <source>
        <dbReference type="ARBA" id="ARBA00074442"/>
    </source>
</evidence>
<evidence type="ECO:0000313" key="13">
    <source>
        <dbReference type="EMBL" id="ELW62250.1"/>
    </source>
</evidence>
<keyword evidence="3" id="KW-0597">Phosphoprotein</keyword>
<evidence type="ECO:0000256" key="4">
    <source>
        <dbReference type="ARBA" id="ARBA00022574"/>
    </source>
</evidence>
<dbReference type="InterPro" id="IPR001680">
    <property type="entry name" value="WD40_rpt"/>
</dbReference>
<evidence type="ECO:0000256" key="6">
    <source>
        <dbReference type="ARBA" id="ARBA00023242"/>
    </source>
</evidence>
<dbReference type="PANTHER" id="PTHR18359:SF0">
    <property type="entry name" value="U3 SMALL NUCLEOLAR RNA-ASSOCIATED PROTEIN 18 HOMOLOG"/>
    <property type="match status" value="1"/>
</dbReference>
<sequence>MEKQAWDPGQGAAGLGLLGPGTCSRPPHLAHKAAAALGSHQILCVFHQGLMGRGCPCSPSPRRPLPELGAGASPQDCGDYRGPPAGPGPVAETAGPAEGGGWGPAAERLLWLRNRLTLEEDKPAAELCLEELVFGDVEDDEDALLRRLRGPRVHDSGDSEVENEAKDNFPHQKKPVWVDEEDEDEEMVDMVTNRFRKDMMKNASEVKLPKDKLQKRLKEEFQHAMGGVPAWAETSKRKTSSDDESEEDEDDLLQRTGNFISTSTSLPRGILKMKNCQDANAERPTTAQISSVQFHPRAQVVMVAGLDHAVSLFQVDGKTNPKIQSIYLEKFPIFKAHFSANGEELLATSTHSKILYVYDMLAGKLIPVHQVRGLKEKIVRSFEVSPDGSFLLINGIAGYVHLLSMKTKELIGSMKINGRVSASTFSSDSKKIFSSGDGDVYVWDVNSRKCLNRFVDEGSLYGLSIAASRNGQYVACSSNCGVVNIYNQDSCLQETNPKPIKAIMNLVTGVTSLTFNPTTEILAIASEKTKEAVRLVHLPSCTVFSNFPVVKRKNISHVRTMDFSPRSGYFALGNEKGKALMYRFFQCYKIEQTDLIARIMQDPGLAYVGQVAGTTVVYGGCPVHYMHRRVGFYTESLWEVLVNVSSETVLVTLTTES</sequence>
<dbReference type="InParanoid" id="L9KH54"/>
<dbReference type="FunFam" id="2.130.10.10:FF:000121">
    <property type="entry name" value="U3 small nucleolar RNA-associated protein 18 homolog"/>
    <property type="match status" value="1"/>
</dbReference>
<keyword evidence="14" id="KW-1185">Reference proteome</keyword>
<dbReference type="FunCoup" id="L9KH54">
    <property type="interactions" value="2800"/>
</dbReference>
<dbReference type="Proteomes" id="UP000011518">
    <property type="component" value="Unassembled WGS sequence"/>
</dbReference>
<evidence type="ECO:0000256" key="9">
    <source>
        <dbReference type="ARBA" id="ARBA00058527"/>
    </source>
</evidence>
<evidence type="ECO:0000256" key="11">
    <source>
        <dbReference type="ARBA" id="ARBA00075773"/>
    </source>
</evidence>
<dbReference type="PANTHER" id="PTHR18359">
    <property type="entry name" value="WD-REPEAT PROTEIN-RELATED"/>
    <property type="match status" value="1"/>
</dbReference>
<gene>
    <name evidence="13" type="ORF">TREES_T100017145</name>
</gene>
<dbReference type="Gene3D" id="2.130.10.10">
    <property type="entry name" value="YVTN repeat-like/Quinoprotein amine dehydrogenase"/>
    <property type="match status" value="1"/>
</dbReference>
<evidence type="ECO:0000256" key="8">
    <source>
        <dbReference type="ARBA" id="ARBA00035020"/>
    </source>
</evidence>
<evidence type="ECO:0000256" key="3">
    <source>
        <dbReference type="ARBA" id="ARBA00022553"/>
    </source>
</evidence>
<feature type="compositionally biased region" description="Acidic residues" evidence="12">
    <location>
        <begin position="242"/>
        <end position="251"/>
    </location>
</feature>
<dbReference type="GO" id="GO:0032040">
    <property type="term" value="C:small-subunit processome"/>
    <property type="evidence" value="ECO:0007669"/>
    <property type="project" value="TreeGrafter"/>
</dbReference>
<dbReference type="STRING" id="246437.L9KH54"/>
<dbReference type="GO" id="GO:0034388">
    <property type="term" value="C:Pwp2p-containing subcomplex of 90S preribosome"/>
    <property type="evidence" value="ECO:0007669"/>
    <property type="project" value="TreeGrafter"/>
</dbReference>
<feature type="region of interest" description="Disordered" evidence="12">
    <location>
        <begin position="224"/>
        <end position="256"/>
    </location>
</feature>
<protein>
    <recommendedName>
        <fullName evidence="10">U3 small nucleolar RNA-associated protein 18 homolog</fullName>
    </recommendedName>
    <alternativeName>
        <fullName evidence="11">WD repeat-containing protein 50</fullName>
    </alternativeName>
</protein>
<comment type="subcellular location">
    <subcellularLocation>
        <location evidence="1">Nucleus</location>
        <location evidence="1">Nucleolus</location>
    </subcellularLocation>
</comment>
<comment type="similarity">
    <text evidence="7">Belongs to the WD repeat UTP18 family.</text>
</comment>
<dbReference type="EMBL" id="KB320832">
    <property type="protein sequence ID" value="ELW62250.1"/>
    <property type="molecule type" value="Genomic_DNA"/>
</dbReference>
<dbReference type="eggNOG" id="KOG2055">
    <property type="taxonomic scope" value="Eukaryota"/>
</dbReference>
<keyword evidence="4" id="KW-0853">WD repeat</keyword>
<dbReference type="SUPFAM" id="SSF50978">
    <property type="entry name" value="WD40 repeat-like"/>
    <property type="match status" value="1"/>
</dbReference>
<dbReference type="Pfam" id="PF00400">
    <property type="entry name" value="WD40"/>
    <property type="match status" value="1"/>
</dbReference>
<organism evidence="13 14">
    <name type="scientific">Tupaia chinensis</name>
    <name type="common">Chinese tree shrew</name>
    <name type="synonym">Tupaia belangeri chinensis</name>
    <dbReference type="NCBI Taxonomy" id="246437"/>
    <lineage>
        <taxon>Eukaryota</taxon>
        <taxon>Metazoa</taxon>
        <taxon>Chordata</taxon>
        <taxon>Craniata</taxon>
        <taxon>Vertebrata</taxon>
        <taxon>Euteleostomi</taxon>
        <taxon>Mammalia</taxon>
        <taxon>Eutheria</taxon>
        <taxon>Euarchontoglires</taxon>
        <taxon>Scandentia</taxon>
        <taxon>Tupaiidae</taxon>
        <taxon>Tupaia</taxon>
    </lineage>
</organism>
<reference evidence="14" key="1">
    <citation type="submission" date="2012-07" db="EMBL/GenBank/DDBJ databases">
        <title>Genome of the Chinese tree shrew, a rising model animal genetically related to primates.</title>
        <authorList>
            <person name="Zhang G."/>
            <person name="Fan Y."/>
            <person name="Yao Y."/>
            <person name="Huang Z."/>
        </authorList>
    </citation>
    <scope>NUCLEOTIDE SEQUENCE [LARGE SCALE GENOMIC DNA]</scope>
</reference>
<reference evidence="14" key="2">
    <citation type="journal article" date="2013" name="Nat. Commun.">
        <title>Genome of the Chinese tree shrew.</title>
        <authorList>
            <person name="Fan Y."/>
            <person name="Huang Z.Y."/>
            <person name="Cao C.C."/>
            <person name="Chen C.S."/>
            <person name="Chen Y.X."/>
            <person name="Fan D.D."/>
            <person name="He J."/>
            <person name="Hou H.L."/>
            <person name="Hu L."/>
            <person name="Hu X.T."/>
            <person name="Jiang X.T."/>
            <person name="Lai R."/>
            <person name="Lang Y.S."/>
            <person name="Liang B."/>
            <person name="Liao S.G."/>
            <person name="Mu D."/>
            <person name="Ma Y.Y."/>
            <person name="Niu Y.Y."/>
            <person name="Sun X.Q."/>
            <person name="Xia J.Q."/>
            <person name="Xiao J."/>
            <person name="Xiong Z.Q."/>
            <person name="Xu L."/>
            <person name="Yang L."/>
            <person name="Zhang Y."/>
            <person name="Zhao W."/>
            <person name="Zhao X.D."/>
            <person name="Zheng Y.T."/>
            <person name="Zhou J.M."/>
            <person name="Zhu Y.B."/>
            <person name="Zhang G.J."/>
            <person name="Wang J."/>
            <person name="Yao Y.G."/>
        </authorList>
    </citation>
    <scope>NUCLEOTIDE SEQUENCE [LARGE SCALE GENOMIC DNA]</scope>
</reference>
<dbReference type="InterPro" id="IPR015943">
    <property type="entry name" value="WD40/YVTN_repeat-like_dom_sf"/>
</dbReference>
<evidence type="ECO:0000256" key="7">
    <source>
        <dbReference type="ARBA" id="ARBA00025767"/>
    </source>
</evidence>
<keyword evidence="6" id="KW-0539">Nucleus</keyword>
<evidence type="ECO:0000256" key="5">
    <source>
        <dbReference type="ARBA" id="ARBA00022737"/>
    </source>
</evidence>
<feature type="region of interest" description="Disordered" evidence="12">
    <location>
        <begin position="66"/>
        <end position="101"/>
    </location>
</feature>
<evidence type="ECO:0000256" key="1">
    <source>
        <dbReference type="ARBA" id="ARBA00004604"/>
    </source>
</evidence>
<evidence type="ECO:0000313" key="14">
    <source>
        <dbReference type="Proteomes" id="UP000011518"/>
    </source>
</evidence>
<keyword evidence="2" id="KW-0698">rRNA processing</keyword>
<evidence type="ECO:0000256" key="2">
    <source>
        <dbReference type="ARBA" id="ARBA00022552"/>
    </source>
</evidence>
<dbReference type="SMART" id="SM00320">
    <property type="entry name" value="WD40"/>
    <property type="match status" value="7"/>
</dbReference>